<dbReference type="EMBL" id="RXHI01000003">
    <property type="protein sequence ID" value="RUA23090.1"/>
    <property type="molecule type" value="Genomic_DNA"/>
</dbReference>
<comment type="caution">
    <text evidence="2">The sequence shown here is derived from an EMBL/GenBank/DDBJ whole genome shotgun (WGS) entry which is preliminary data.</text>
</comment>
<gene>
    <name evidence="2" type="ORF">DSL92_01260</name>
</gene>
<dbReference type="AlphaFoldDB" id="A0A432JKG3"/>
<organism evidence="2">
    <name type="scientific">Billgrantia gudaonensis</name>
    <dbReference type="NCBI Taxonomy" id="376427"/>
    <lineage>
        <taxon>Bacteria</taxon>
        <taxon>Pseudomonadati</taxon>
        <taxon>Pseudomonadota</taxon>
        <taxon>Gammaproteobacteria</taxon>
        <taxon>Oceanospirillales</taxon>
        <taxon>Halomonadaceae</taxon>
        <taxon>Billgrantia</taxon>
    </lineage>
</organism>
<feature type="region of interest" description="Disordered" evidence="1">
    <location>
        <begin position="1"/>
        <end position="24"/>
    </location>
</feature>
<evidence type="ECO:0000313" key="2">
    <source>
        <dbReference type="EMBL" id="RUA23090.1"/>
    </source>
</evidence>
<protein>
    <recommendedName>
        <fullName evidence="3">Transposase</fullName>
    </recommendedName>
</protein>
<dbReference type="GO" id="GO:0016491">
    <property type="term" value="F:oxidoreductase activity"/>
    <property type="evidence" value="ECO:0007669"/>
    <property type="project" value="InterPro"/>
</dbReference>
<dbReference type="SUPFAM" id="SSF53720">
    <property type="entry name" value="ALDH-like"/>
    <property type="match status" value="1"/>
</dbReference>
<reference evidence="2" key="1">
    <citation type="submission" date="2018-12" db="EMBL/GenBank/DDBJ databases">
        <authorList>
            <person name="Jadhav K."/>
            <person name="Kushwaha B."/>
            <person name="Jadhav I."/>
        </authorList>
    </citation>
    <scope>NUCLEOTIDE SEQUENCE [LARGE SCALE GENOMIC DNA]</scope>
    <source>
        <strain evidence="2">SBS 10</strain>
    </source>
</reference>
<evidence type="ECO:0008006" key="3">
    <source>
        <dbReference type="Google" id="ProtNLM"/>
    </source>
</evidence>
<accession>A0A432JKG3</accession>
<sequence length="66" mass="7713">MADARHRGALRGTASRSEPYATRRDRLNRLAEMTHRHRGEIVQAIRQDFGYRRSRNAAEIATLHQR</sequence>
<name>A0A432JKG3_9GAMM</name>
<dbReference type="InterPro" id="IPR016161">
    <property type="entry name" value="Ald_DH/histidinol_DH"/>
</dbReference>
<evidence type="ECO:0000256" key="1">
    <source>
        <dbReference type="SAM" id="MobiDB-lite"/>
    </source>
</evidence>
<proteinExistence type="predicted"/>